<dbReference type="AlphaFoldDB" id="A0A430QW45"/>
<dbReference type="CDD" id="cd09729">
    <property type="entry name" value="Cse1_I-E"/>
    <property type="match status" value="1"/>
</dbReference>
<sequence>MSGVGFSLRKNGGESLEPKFNLLFEPWIPVLENGRVVEVGIREALLEAPRFLRLETPSPLEEAALHRLLLAVLHRALKGPRRPEDVLDWWQEGHFPEKPITDYLDRYQDRFFLFHPKTPFLQVADLPEEKPLPWSKLLPERSSGNNPTLFDHTTEESVPKATYPQSARALLVHQTFALGGLLRRHGVASAKDAPVARSALFLPTGGNLLETLLLNLVPYDPAAEAAEEDAPIWEIPPLRLGDLEGGKAKWPLSGRTRVYTWPSRGVRLLDEGDGVRLMGYGPGVEPLGSPYRDPMVAQRLDAKGNLLALRLSTERSFWRDFTAMLPRQGGKVAATVEQADHLQGELEDEGLEGRATLRVLGQVSDQAKVLDLRREVYPLPPGLLSAGAEGNLEKALKAAEELGQGLQRLALQVARAVLGERQREELGTFARSLPLERLYWHALDGAFPGFLARVGEKAALELWQEALKRAAREAWGATRLFLGTEARHLKALAEGERALGSLLKAVAEEVKA</sequence>
<dbReference type="EMBL" id="PELM01000473">
    <property type="protein sequence ID" value="RTG99251.1"/>
    <property type="molecule type" value="Genomic_DNA"/>
</dbReference>
<gene>
    <name evidence="1" type="primary">casA</name>
    <name evidence="1" type="ORF">CSW50_13275</name>
</gene>
<comment type="caution">
    <text evidence="1">The sequence shown here is derived from an EMBL/GenBank/DDBJ whole genome shotgun (WGS) entry which is preliminary data.</text>
</comment>
<evidence type="ECO:0000313" key="1">
    <source>
        <dbReference type="EMBL" id="RTG99251.1"/>
    </source>
</evidence>
<name>A0A430QW45_THESC</name>
<dbReference type="InterPro" id="IPR013381">
    <property type="entry name" value="CRISPR-assoc_prot_Cse1"/>
</dbReference>
<dbReference type="Gene3D" id="1.10.132.100">
    <property type="match status" value="1"/>
</dbReference>
<evidence type="ECO:0000313" key="2">
    <source>
        <dbReference type="Proteomes" id="UP000288082"/>
    </source>
</evidence>
<proteinExistence type="predicted"/>
<organism evidence="1 2">
    <name type="scientific">Thermus scotoductus</name>
    <dbReference type="NCBI Taxonomy" id="37636"/>
    <lineage>
        <taxon>Bacteria</taxon>
        <taxon>Thermotogati</taxon>
        <taxon>Deinococcota</taxon>
        <taxon>Deinococci</taxon>
        <taxon>Thermales</taxon>
        <taxon>Thermaceae</taxon>
        <taxon>Thermus</taxon>
    </lineage>
</organism>
<protein>
    <submittedName>
        <fullName evidence="1">Type I-E CRISPR-associated protein Cse1/CasA</fullName>
    </submittedName>
</protein>
<dbReference type="RefSeq" id="WP_126188021.1">
    <property type="nucleotide sequence ID" value="NZ_PELM01000473.1"/>
</dbReference>
<accession>A0A430QW45</accession>
<reference evidence="1 2" key="1">
    <citation type="journal article" date="2019" name="Extremophiles">
        <title>Biogeography of thermophiles and predominance of Thermus scotoductus in domestic water heaters.</title>
        <authorList>
            <person name="Wilpiszeski R.L."/>
            <person name="Zhang Z."/>
            <person name="House C.H."/>
        </authorList>
    </citation>
    <scope>NUCLEOTIDE SEQUENCE [LARGE SCALE GENOMIC DNA]</scope>
    <source>
        <strain evidence="1 2">38_S38</strain>
    </source>
</reference>
<dbReference type="Proteomes" id="UP000288082">
    <property type="component" value="Unassembled WGS sequence"/>
</dbReference>
<dbReference type="Pfam" id="PF09481">
    <property type="entry name" value="CRISPR_Cse1"/>
    <property type="match status" value="1"/>
</dbReference>
<dbReference type="NCBIfam" id="TIGR02547">
    <property type="entry name" value="casA_cse1"/>
    <property type="match status" value="1"/>
</dbReference>